<dbReference type="GO" id="GO:0005886">
    <property type="term" value="C:plasma membrane"/>
    <property type="evidence" value="ECO:0007669"/>
    <property type="project" value="UniProtKB-SubCell"/>
</dbReference>
<evidence type="ECO:0000313" key="8">
    <source>
        <dbReference type="EMBL" id="HIT46916.1"/>
    </source>
</evidence>
<reference evidence="8" key="2">
    <citation type="journal article" date="2021" name="PeerJ">
        <title>Extensive microbial diversity within the chicken gut microbiome revealed by metagenomics and culture.</title>
        <authorList>
            <person name="Gilroy R."/>
            <person name="Ravi A."/>
            <person name="Getino M."/>
            <person name="Pursley I."/>
            <person name="Horton D.L."/>
            <person name="Alikhan N.F."/>
            <person name="Baker D."/>
            <person name="Gharbi K."/>
            <person name="Hall N."/>
            <person name="Watson M."/>
            <person name="Adriaenssens E.M."/>
            <person name="Foster-Nyarko E."/>
            <person name="Jarju S."/>
            <person name="Secka A."/>
            <person name="Antonio M."/>
            <person name="Oren A."/>
            <person name="Chaudhuri R.R."/>
            <person name="La Ragione R."/>
            <person name="Hildebrand F."/>
            <person name="Pallen M.J."/>
        </authorList>
    </citation>
    <scope>NUCLEOTIDE SEQUENCE</scope>
    <source>
        <strain evidence="8">ChiHecec2B26-709</strain>
    </source>
</reference>
<keyword evidence="5 7" id="KW-1133">Transmembrane helix</keyword>
<evidence type="ECO:0000256" key="2">
    <source>
        <dbReference type="ARBA" id="ARBA00022475"/>
    </source>
</evidence>
<dbReference type="GO" id="GO:0016829">
    <property type="term" value="F:lyase activity"/>
    <property type="evidence" value="ECO:0007669"/>
    <property type="project" value="InterPro"/>
</dbReference>
<name>A0A9D1KGP5_9BACT</name>
<dbReference type="InterPro" id="IPR005661">
    <property type="entry name" value="OadB_MmdB"/>
</dbReference>
<protein>
    <submittedName>
        <fullName evidence="8">Sodium ion-translocating decarboxylase subunit beta</fullName>
    </submittedName>
</protein>
<evidence type="ECO:0000256" key="3">
    <source>
        <dbReference type="ARBA" id="ARBA00022692"/>
    </source>
</evidence>
<dbReference type="PANTHER" id="PTHR35806:SF1">
    <property type="entry name" value="OXALOACETATE DECARBOXYLASE BETA CHAIN 2"/>
    <property type="match status" value="1"/>
</dbReference>
<proteinExistence type="predicted"/>
<dbReference type="NCBIfam" id="TIGR01109">
    <property type="entry name" value="Na_pump_decarbB"/>
    <property type="match status" value="1"/>
</dbReference>
<gene>
    <name evidence="8" type="ORF">IAC35_03550</name>
</gene>
<sequence>ISQPRLILIGAAAQLGIFGAYLLALTFGFAPNEAGAIGIIGGADGPTAIFLSSKLAPHLLGAIAVSAYSYMALVPVIQKPIMLMLTTKKERLIRMKKPRAVSQREKIIFPIVGFICTAFIVPSGLPLLGMLFFGNLLKESGVTKRLATTAGGPLIDVVTTLIGLTVGASTQADVFLTSTSIKIFFLGFISFVIATIGGVLFVKLMNLFIRDEKNKINPLIGNAGVSAVPDSARVSEMVGLEADPSNHLLMHAMAPNVAGVIGSAVAAGILLGFLG</sequence>
<feature type="transmembrane region" description="Helical" evidence="7">
    <location>
        <begin position="59"/>
        <end position="86"/>
    </location>
</feature>
<dbReference type="PANTHER" id="PTHR35806">
    <property type="entry name" value="OXALOACETATE DECARBOXYLASE BETA CHAIN 2"/>
    <property type="match status" value="1"/>
</dbReference>
<dbReference type="Proteomes" id="UP000886881">
    <property type="component" value="Unassembled WGS sequence"/>
</dbReference>
<evidence type="ECO:0000256" key="6">
    <source>
        <dbReference type="ARBA" id="ARBA00023136"/>
    </source>
</evidence>
<accession>A0A9D1KGP5</accession>
<dbReference type="GO" id="GO:0006814">
    <property type="term" value="P:sodium ion transport"/>
    <property type="evidence" value="ECO:0007669"/>
    <property type="project" value="InterPro"/>
</dbReference>
<dbReference type="EMBL" id="DVLC01000069">
    <property type="protein sequence ID" value="HIT46916.1"/>
    <property type="molecule type" value="Genomic_DNA"/>
</dbReference>
<evidence type="ECO:0000256" key="7">
    <source>
        <dbReference type="SAM" id="Phobius"/>
    </source>
</evidence>
<reference evidence="8" key="1">
    <citation type="submission" date="2020-10" db="EMBL/GenBank/DDBJ databases">
        <authorList>
            <person name="Gilroy R."/>
        </authorList>
    </citation>
    <scope>NUCLEOTIDE SEQUENCE</scope>
    <source>
        <strain evidence="8">ChiHecec2B26-709</strain>
    </source>
</reference>
<comment type="caution">
    <text evidence="8">The sequence shown here is derived from an EMBL/GenBank/DDBJ whole genome shotgun (WGS) entry which is preliminary data.</text>
</comment>
<comment type="subcellular location">
    <subcellularLocation>
        <location evidence="1">Cell membrane</location>
        <topology evidence="1">Multi-pass membrane protein</topology>
    </subcellularLocation>
</comment>
<feature type="transmembrane region" description="Helical" evidence="7">
    <location>
        <begin position="253"/>
        <end position="274"/>
    </location>
</feature>
<feature type="transmembrane region" description="Helical" evidence="7">
    <location>
        <begin position="154"/>
        <end position="176"/>
    </location>
</feature>
<keyword evidence="3 7" id="KW-0812">Transmembrane</keyword>
<feature type="transmembrane region" description="Helical" evidence="7">
    <location>
        <begin position="7"/>
        <end position="30"/>
    </location>
</feature>
<evidence type="ECO:0000256" key="1">
    <source>
        <dbReference type="ARBA" id="ARBA00004651"/>
    </source>
</evidence>
<keyword evidence="2" id="KW-1003">Cell membrane</keyword>
<evidence type="ECO:0000313" key="9">
    <source>
        <dbReference type="Proteomes" id="UP000886881"/>
    </source>
</evidence>
<keyword evidence="6 7" id="KW-0472">Membrane</keyword>
<evidence type="ECO:0000256" key="5">
    <source>
        <dbReference type="ARBA" id="ARBA00022989"/>
    </source>
</evidence>
<dbReference type="Pfam" id="PF03977">
    <property type="entry name" value="OAD_beta"/>
    <property type="match status" value="1"/>
</dbReference>
<dbReference type="AlphaFoldDB" id="A0A9D1KGP5"/>
<feature type="transmembrane region" description="Helical" evidence="7">
    <location>
        <begin position="107"/>
        <end position="134"/>
    </location>
</feature>
<feature type="non-terminal residue" evidence="8">
    <location>
        <position position="1"/>
    </location>
</feature>
<keyword evidence="4" id="KW-1278">Translocase</keyword>
<feature type="transmembrane region" description="Helical" evidence="7">
    <location>
        <begin position="183"/>
        <end position="209"/>
    </location>
</feature>
<organism evidence="8 9">
    <name type="scientific">Candidatus Cryptobacteroides merdipullorum</name>
    <dbReference type="NCBI Taxonomy" id="2840771"/>
    <lineage>
        <taxon>Bacteria</taxon>
        <taxon>Pseudomonadati</taxon>
        <taxon>Bacteroidota</taxon>
        <taxon>Bacteroidia</taxon>
        <taxon>Bacteroidales</taxon>
        <taxon>Candidatus Cryptobacteroides</taxon>
    </lineage>
</organism>
<evidence type="ECO:0000256" key="4">
    <source>
        <dbReference type="ARBA" id="ARBA00022967"/>
    </source>
</evidence>